<dbReference type="AlphaFoldDB" id="A0A2T0XET2"/>
<gene>
    <name evidence="1" type="ORF">DFO77_110101</name>
</gene>
<proteinExistence type="predicted"/>
<protein>
    <submittedName>
        <fullName evidence="1">Uncharacterized protein</fullName>
    </submittedName>
</protein>
<dbReference type="EMBL" id="QPIZ01000010">
    <property type="protein sequence ID" value="RCW35334.1"/>
    <property type="molecule type" value="Genomic_DNA"/>
</dbReference>
<accession>A0A2T0XET2</accession>
<name>A0A2T0XET2_9BACT</name>
<evidence type="ECO:0000313" key="1">
    <source>
        <dbReference type="EMBL" id="RCW35334.1"/>
    </source>
</evidence>
<sequence length="52" mass="6318">MVYPINAKFNFRFFINVFFGVRVTQKNVFLDEILCFSDELIHRTDKNKNFLK</sequence>
<reference evidence="1 2" key="1">
    <citation type="submission" date="2018-07" db="EMBL/GenBank/DDBJ databases">
        <title>Freshwater and sediment microbial communities from various areas in North America, analyzing microbe dynamics in response to fracking.</title>
        <authorList>
            <person name="Lamendella R."/>
        </authorList>
    </citation>
    <scope>NUCLEOTIDE SEQUENCE [LARGE SCALE GENOMIC DNA]</scope>
    <source>
        <strain evidence="1 2">160A</strain>
    </source>
</reference>
<comment type="caution">
    <text evidence="1">The sequence shown here is derived from an EMBL/GenBank/DDBJ whole genome shotgun (WGS) entry which is preliminary data.</text>
</comment>
<keyword evidence="2" id="KW-1185">Reference proteome</keyword>
<evidence type="ECO:0000313" key="2">
    <source>
        <dbReference type="Proteomes" id="UP000252733"/>
    </source>
</evidence>
<organism evidence="1 2">
    <name type="scientific">Marinilabilia salmonicolor</name>
    <dbReference type="NCBI Taxonomy" id="989"/>
    <lineage>
        <taxon>Bacteria</taxon>
        <taxon>Pseudomonadati</taxon>
        <taxon>Bacteroidota</taxon>
        <taxon>Bacteroidia</taxon>
        <taxon>Marinilabiliales</taxon>
        <taxon>Marinilabiliaceae</taxon>
        <taxon>Marinilabilia</taxon>
    </lineage>
</organism>
<dbReference type="Proteomes" id="UP000252733">
    <property type="component" value="Unassembled WGS sequence"/>
</dbReference>